<comment type="similarity">
    <text evidence="3 8">Belongs to the TRAPP small subunits family. BET3 subfamily.</text>
</comment>
<dbReference type="EMBL" id="UFQT01000097">
    <property type="protein sequence ID" value="SSX19808.1"/>
    <property type="molecule type" value="Genomic_DNA"/>
</dbReference>
<dbReference type="Gene3D" id="3.30.1380.20">
    <property type="entry name" value="Trafficking protein particle complex subunit 3"/>
    <property type="match status" value="1"/>
</dbReference>
<dbReference type="InterPro" id="IPR024096">
    <property type="entry name" value="NO_sig/Golgi_transp_ligand-bd"/>
</dbReference>
<dbReference type="VEuPathDB" id="VectorBase:CSON015428"/>
<reference evidence="9" key="1">
    <citation type="submission" date="2018-07" db="EMBL/GenBank/DDBJ databases">
        <authorList>
            <person name="Quirk P.G."/>
            <person name="Krulwich T.A."/>
        </authorList>
    </citation>
    <scope>NUCLEOTIDE SEQUENCE</scope>
</reference>
<keyword evidence="5" id="KW-0256">Endoplasmic reticulum</keyword>
<dbReference type="Pfam" id="PF04051">
    <property type="entry name" value="TRAPP"/>
    <property type="match status" value="1"/>
</dbReference>
<keyword evidence="7 8" id="KW-0333">Golgi apparatus</keyword>
<organism evidence="9">
    <name type="scientific">Culicoides sonorensis</name>
    <name type="common">Biting midge</name>
    <dbReference type="NCBI Taxonomy" id="179676"/>
    <lineage>
        <taxon>Eukaryota</taxon>
        <taxon>Metazoa</taxon>
        <taxon>Ecdysozoa</taxon>
        <taxon>Arthropoda</taxon>
        <taxon>Hexapoda</taxon>
        <taxon>Insecta</taxon>
        <taxon>Pterygota</taxon>
        <taxon>Neoptera</taxon>
        <taxon>Endopterygota</taxon>
        <taxon>Diptera</taxon>
        <taxon>Nematocera</taxon>
        <taxon>Chironomoidea</taxon>
        <taxon>Ceratopogonidae</taxon>
        <taxon>Ceratopogoninae</taxon>
        <taxon>Culicoides</taxon>
        <taxon>Monoculicoides</taxon>
    </lineage>
</organism>
<evidence type="ECO:0000313" key="9">
    <source>
        <dbReference type="EMBL" id="SSX19808.1"/>
    </source>
</evidence>
<comment type="subcellular location">
    <subcellularLocation>
        <location evidence="2">Endoplasmic reticulum</location>
    </subcellularLocation>
    <subcellularLocation>
        <location evidence="1 8">Golgi apparatus</location>
        <location evidence="1 8">cis-Golgi network</location>
    </subcellularLocation>
</comment>
<dbReference type="SUPFAM" id="SSF111126">
    <property type="entry name" value="Ligand-binding domain in the NO signalling and Golgi transport"/>
    <property type="match status" value="1"/>
</dbReference>
<dbReference type="GO" id="GO:0005794">
    <property type="term" value="C:Golgi apparatus"/>
    <property type="evidence" value="ECO:0007669"/>
    <property type="project" value="UniProtKB-SubCell"/>
</dbReference>
<accession>A0A336M1G9</accession>
<comment type="subunit">
    <text evidence="8">Homodimer.</text>
</comment>
<gene>
    <name evidence="9" type="primary">CSON015428</name>
</gene>
<dbReference type="OMA" id="MVQMQVQ"/>
<evidence type="ECO:0000256" key="2">
    <source>
        <dbReference type="ARBA" id="ARBA00004240"/>
    </source>
</evidence>
<dbReference type="GO" id="GO:0030008">
    <property type="term" value="C:TRAPP complex"/>
    <property type="evidence" value="ECO:0007669"/>
    <property type="project" value="InterPro"/>
</dbReference>
<keyword evidence="6 8" id="KW-0931">ER-Golgi transport</keyword>
<evidence type="ECO:0000256" key="6">
    <source>
        <dbReference type="ARBA" id="ARBA00022892"/>
    </source>
</evidence>
<dbReference type="AlphaFoldDB" id="A0A336M1G9"/>
<dbReference type="PIRSF" id="PIRSF018293">
    <property type="entry name" value="TRAPP_I_complex_Bet3"/>
    <property type="match status" value="1"/>
</dbReference>
<dbReference type="InterPro" id="IPR007194">
    <property type="entry name" value="TRAPP_component"/>
</dbReference>
<evidence type="ECO:0000256" key="3">
    <source>
        <dbReference type="ARBA" id="ARBA00006218"/>
    </source>
</evidence>
<comment type="function">
    <text evidence="8">May play a role in vesicular transport from endoplasmic reticulum to Golgi.</text>
</comment>
<evidence type="ECO:0000256" key="8">
    <source>
        <dbReference type="PIRNR" id="PIRNR018293"/>
    </source>
</evidence>
<dbReference type="CDD" id="cd14942">
    <property type="entry name" value="TRAPPC3_bet3"/>
    <property type="match status" value="1"/>
</dbReference>
<sequence length="178" mass="20473">MSRNTNRLDLKKVNSELLSLTYGSLVSQILRDFDNTDEVNKQLERIGYNMGVRLIEDFLSRTLSPRCLDMRETAEKIQLAFRMYLSIQPTISNWAPTGDEFSLIFEQNPLTEFVELPQDLTNLKYSAVMCGCIRGALEMVQLDVQCWFVQDQLKGDAVTELRVKCLRRLEDQVPAGED</sequence>
<evidence type="ECO:0000256" key="5">
    <source>
        <dbReference type="ARBA" id="ARBA00022824"/>
    </source>
</evidence>
<evidence type="ECO:0000256" key="7">
    <source>
        <dbReference type="ARBA" id="ARBA00023034"/>
    </source>
</evidence>
<dbReference type="FunFam" id="3.30.1380.20:FF:000013">
    <property type="entry name" value="Trafficking protein particle complex subunit"/>
    <property type="match status" value="1"/>
</dbReference>
<name>A0A336M1G9_CULSO</name>
<protein>
    <recommendedName>
        <fullName evidence="8">Trafficking protein particle complex subunit</fullName>
    </recommendedName>
</protein>
<proteinExistence type="inferred from homology"/>
<dbReference type="PANTHER" id="PTHR13048">
    <property type="entry name" value="TRAFFICKING PROTEIN PARTICLE COMPLEX SUBUNIT 3"/>
    <property type="match status" value="1"/>
</dbReference>
<dbReference type="InterPro" id="IPR016721">
    <property type="entry name" value="Bet3"/>
</dbReference>
<dbReference type="GO" id="GO:0005783">
    <property type="term" value="C:endoplasmic reticulum"/>
    <property type="evidence" value="ECO:0007669"/>
    <property type="project" value="UniProtKB-SubCell"/>
</dbReference>
<dbReference type="GO" id="GO:0048193">
    <property type="term" value="P:Golgi vesicle transport"/>
    <property type="evidence" value="ECO:0007669"/>
    <property type="project" value="InterPro"/>
</dbReference>
<keyword evidence="4 8" id="KW-0813">Transport</keyword>
<evidence type="ECO:0000256" key="1">
    <source>
        <dbReference type="ARBA" id="ARBA00004222"/>
    </source>
</evidence>
<evidence type="ECO:0000256" key="4">
    <source>
        <dbReference type="ARBA" id="ARBA00022448"/>
    </source>
</evidence>